<evidence type="ECO:0000313" key="10">
    <source>
        <dbReference type="EMBL" id="NMD98943.1"/>
    </source>
</evidence>
<keyword evidence="11" id="KW-1185">Reference proteome</keyword>
<gene>
    <name evidence="10" type="ORF">HF878_05545</name>
</gene>
<dbReference type="PANTHER" id="PTHR30001:SF0">
    <property type="entry name" value="RIBONUCLEASE G"/>
    <property type="match status" value="1"/>
</dbReference>
<name>A0A848B4U6_9FIRM</name>
<dbReference type="InterPro" id="IPR012340">
    <property type="entry name" value="NA-bd_OB-fold"/>
</dbReference>
<dbReference type="Gene3D" id="2.40.50.140">
    <property type="entry name" value="Nucleic acid-binding proteins"/>
    <property type="match status" value="1"/>
</dbReference>
<feature type="domain" description="RNA-binding protein AU-1/Ribonuclease E/G" evidence="8">
    <location>
        <begin position="115"/>
        <end position="383"/>
    </location>
</feature>
<evidence type="ECO:0000259" key="8">
    <source>
        <dbReference type="Pfam" id="PF10150"/>
    </source>
</evidence>
<dbReference type="EMBL" id="JABAFA010000015">
    <property type="protein sequence ID" value="NMD98943.1"/>
    <property type="molecule type" value="Genomic_DNA"/>
</dbReference>
<dbReference type="InterPro" id="IPR048583">
    <property type="entry name" value="RNase_E_G_thioredoxin-like"/>
</dbReference>
<dbReference type="AlphaFoldDB" id="A0A848B4U6"/>
<dbReference type="Pfam" id="PF10150">
    <property type="entry name" value="RNase_E_G"/>
    <property type="match status" value="1"/>
</dbReference>
<keyword evidence="7" id="KW-0694">RNA-binding</keyword>
<dbReference type="GO" id="GO:0046872">
    <property type="term" value="F:metal ion binding"/>
    <property type="evidence" value="ECO:0007669"/>
    <property type="project" value="UniProtKB-KW"/>
</dbReference>
<keyword evidence="3" id="KW-0540">Nuclease</keyword>
<evidence type="ECO:0000259" key="9">
    <source>
        <dbReference type="Pfam" id="PF20833"/>
    </source>
</evidence>
<evidence type="ECO:0000256" key="4">
    <source>
        <dbReference type="ARBA" id="ARBA00022723"/>
    </source>
</evidence>
<evidence type="ECO:0000256" key="5">
    <source>
        <dbReference type="ARBA" id="ARBA00022801"/>
    </source>
</evidence>
<dbReference type="NCBIfam" id="TIGR00757">
    <property type="entry name" value="RNaseEG"/>
    <property type="match status" value="1"/>
</dbReference>
<dbReference type="GO" id="GO:0005737">
    <property type="term" value="C:cytoplasm"/>
    <property type="evidence" value="ECO:0007669"/>
    <property type="project" value="TreeGrafter"/>
</dbReference>
<dbReference type="GO" id="GO:0006364">
    <property type="term" value="P:rRNA processing"/>
    <property type="evidence" value="ECO:0007669"/>
    <property type="project" value="TreeGrafter"/>
</dbReference>
<dbReference type="SUPFAM" id="SSF50249">
    <property type="entry name" value="Nucleic acid-binding proteins"/>
    <property type="match status" value="1"/>
</dbReference>
<dbReference type="CDD" id="cd04453">
    <property type="entry name" value="S1_RNase_E"/>
    <property type="match status" value="1"/>
</dbReference>
<dbReference type="Proteomes" id="UP000543804">
    <property type="component" value="Unassembled WGS sequence"/>
</dbReference>
<evidence type="ECO:0000256" key="3">
    <source>
        <dbReference type="ARBA" id="ARBA00022722"/>
    </source>
</evidence>
<dbReference type="InterPro" id="IPR019307">
    <property type="entry name" value="RNA-bd_AU-1/RNase_E/G"/>
</dbReference>
<reference evidence="10 11" key="1">
    <citation type="submission" date="2020-04" db="EMBL/GenBank/DDBJ databases">
        <authorList>
            <person name="Hitch T.C.A."/>
            <person name="Wylensek D."/>
            <person name="Clavel T."/>
        </authorList>
    </citation>
    <scope>NUCLEOTIDE SEQUENCE [LARGE SCALE GENOMIC DNA]</scope>
    <source>
        <strain evidence="10 11">PG-130-P53-12</strain>
    </source>
</reference>
<keyword evidence="4" id="KW-0479">Metal-binding</keyword>
<dbReference type="GO" id="GO:0016787">
    <property type="term" value="F:hydrolase activity"/>
    <property type="evidence" value="ECO:0007669"/>
    <property type="project" value="UniProtKB-KW"/>
</dbReference>
<keyword evidence="5" id="KW-0378">Hydrolase</keyword>
<comment type="caution">
    <text evidence="10">The sequence shown here is derived from an EMBL/GenBank/DDBJ whole genome shotgun (WGS) entry which is preliminary data.</text>
</comment>
<comment type="cofactor">
    <cofactor evidence="1">
        <name>Mg(2+)</name>
        <dbReference type="ChEBI" id="CHEBI:18420"/>
    </cofactor>
</comment>
<feature type="domain" description="RNase E/G thioredoxin-like" evidence="9">
    <location>
        <begin position="396"/>
        <end position="476"/>
    </location>
</feature>
<evidence type="ECO:0000256" key="6">
    <source>
        <dbReference type="ARBA" id="ARBA00022842"/>
    </source>
</evidence>
<accession>A0A848B4U6</accession>
<keyword evidence="2" id="KW-0963">Cytoplasm</keyword>
<dbReference type="GO" id="GO:0003723">
    <property type="term" value="F:RNA binding"/>
    <property type="evidence" value="ECO:0007669"/>
    <property type="project" value="UniProtKB-KW"/>
</dbReference>
<dbReference type="Gene3D" id="3.40.1260.20">
    <property type="entry name" value="Ribonuclease E, catalytic domain"/>
    <property type="match status" value="1"/>
</dbReference>
<proteinExistence type="predicted"/>
<keyword evidence="6" id="KW-0460">Magnesium</keyword>
<dbReference type="GO" id="GO:0004540">
    <property type="term" value="F:RNA nuclease activity"/>
    <property type="evidence" value="ECO:0007669"/>
    <property type="project" value="InterPro"/>
</dbReference>
<organism evidence="10 11">
    <name type="scientific">Selenomonas bovis</name>
    <dbReference type="NCBI Taxonomy" id="416586"/>
    <lineage>
        <taxon>Bacteria</taxon>
        <taxon>Bacillati</taxon>
        <taxon>Bacillota</taxon>
        <taxon>Negativicutes</taxon>
        <taxon>Selenomonadales</taxon>
        <taxon>Selenomonadaceae</taxon>
        <taxon>Selenomonas</taxon>
    </lineage>
</organism>
<dbReference type="InterPro" id="IPR004659">
    <property type="entry name" value="RNase_E/G"/>
</dbReference>
<dbReference type="PANTHER" id="PTHR30001">
    <property type="entry name" value="RIBONUCLEASE"/>
    <property type="match status" value="1"/>
</dbReference>
<protein>
    <submittedName>
        <fullName evidence="10">Rne/Rng family ribonuclease</fullName>
    </submittedName>
</protein>
<evidence type="ECO:0000313" key="11">
    <source>
        <dbReference type="Proteomes" id="UP000543804"/>
    </source>
</evidence>
<evidence type="ECO:0000256" key="1">
    <source>
        <dbReference type="ARBA" id="ARBA00001946"/>
    </source>
</evidence>
<sequence>MKQILVNIVPEETRMACVEDGELESVQVERASHAHLVGNIYKGHVQNVLPGMQAAFVDIGQEKNAFLYIGDGLPHDAPQGLVLPHQKIHIGQNLPVEIIKDATGIKGPRATTHLTLPGRNLVLMPTAAYIALSRRIEDEAERTRLHALAVRYAPKGMGLIVRTAAVGITEQEFREDVVYLVRLWDAITAKYRHSRAPALLYRDADLIIRIVRDLFGGDVDELIVDDRTVYDRVVELVELRLPELAPRVRLYEGREPLFRKYGIEQEIENVGARQVALKSGGFLVIDKTEALTVIDVNTGKYVGKSSLGDTVYQANLEAAAEILKQIRLRDIGGIIIVDFIDMEKDSQKEALLAYLREAVKHDRAKTNIIDITPLGLVEITRRKSRSNFESIIYSECPTCQGRGRIESPETVAIRISRDIRRMEHKSHAANGYEIEVHESVAEELRQSQLMMNLAAEYGTDIKVVVRPGIHPENYAILQQS</sequence>
<evidence type="ECO:0000256" key="7">
    <source>
        <dbReference type="ARBA" id="ARBA00022884"/>
    </source>
</evidence>
<dbReference type="RefSeq" id="WP_170077452.1">
    <property type="nucleotide sequence ID" value="NZ_JABAFA010000015.1"/>
</dbReference>
<evidence type="ECO:0000256" key="2">
    <source>
        <dbReference type="ARBA" id="ARBA00022490"/>
    </source>
</evidence>
<dbReference type="Pfam" id="PF20833">
    <property type="entry name" value="RNase_E_G_Thio"/>
    <property type="match status" value="1"/>
</dbReference>